<keyword evidence="7" id="KW-0727">SH2 domain</keyword>
<evidence type="ECO:0000256" key="8">
    <source>
        <dbReference type="PROSITE-ProRule" id="PRU10141"/>
    </source>
</evidence>
<evidence type="ECO:0000256" key="10">
    <source>
        <dbReference type="SAM" id="MobiDB-lite"/>
    </source>
</evidence>
<evidence type="ECO:0000256" key="6">
    <source>
        <dbReference type="ARBA" id="ARBA00051245"/>
    </source>
</evidence>
<feature type="region of interest" description="Disordered" evidence="10">
    <location>
        <begin position="569"/>
        <end position="589"/>
    </location>
</feature>
<dbReference type="Proteomes" id="UP001175271">
    <property type="component" value="Unassembled WGS sequence"/>
</dbReference>
<feature type="domain" description="Protein kinase" evidence="12">
    <location>
        <begin position="121"/>
        <end position="398"/>
    </location>
</feature>
<reference evidence="13" key="1">
    <citation type="submission" date="2023-06" db="EMBL/GenBank/DDBJ databases">
        <title>Genomic analysis of the entomopathogenic nematode Steinernema hermaphroditum.</title>
        <authorList>
            <person name="Schwarz E.M."/>
            <person name="Heppert J.K."/>
            <person name="Baniya A."/>
            <person name="Schwartz H.T."/>
            <person name="Tan C.-H."/>
            <person name="Antoshechkin I."/>
            <person name="Sternberg P.W."/>
            <person name="Goodrich-Blair H."/>
            <person name="Dillman A.R."/>
        </authorList>
    </citation>
    <scope>NUCLEOTIDE SEQUENCE</scope>
    <source>
        <strain evidence="13">PS9179</strain>
        <tissue evidence="13">Whole animal</tissue>
    </source>
</reference>
<evidence type="ECO:0000259" key="12">
    <source>
        <dbReference type="PROSITE" id="PS50011"/>
    </source>
</evidence>
<dbReference type="PANTHER" id="PTHR24418">
    <property type="entry name" value="TYROSINE-PROTEIN KINASE"/>
    <property type="match status" value="1"/>
</dbReference>
<dbReference type="InterPro" id="IPR020635">
    <property type="entry name" value="Tyr_kinase_cat_dom"/>
</dbReference>
<evidence type="ECO:0000256" key="9">
    <source>
        <dbReference type="RuleBase" id="RU362096"/>
    </source>
</evidence>
<gene>
    <name evidence="13" type="ORF">QR680_012335</name>
</gene>
<dbReference type="GO" id="GO:0004715">
    <property type="term" value="F:non-membrane spanning protein tyrosine kinase activity"/>
    <property type="evidence" value="ECO:0007669"/>
    <property type="project" value="UniProtKB-EC"/>
</dbReference>
<keyword evidence="4 8" id="KW-0067">ATP-binding</keyword>
<keyword evidence="5 9" id="KW-0829">Tyrosine-protein kinase</keyword>
<dbReference type="InterPro" id="IPR050198">
    <property type="entry name" value="Non-receptor_tyrosine_kinases"/>
</dbReference>
<comment type="catalytic activity">
    <reaction evidence="6 9">
        <text>L-tyrosyl-[protein] + ATP = O-phospho-L-tyrosyl-[protein] + ADP + H(+)</text>
        <dbReference type="Rhea" id="RHEA:10596"/>
        <dbReference type="Rhea" id="RHEA-COMP:10136"/>
        <dbReference type="Rhea" id="RHEA-COMP:20101"/>
        <dbReference type="ChEBI" id="CHEBI:15378"/>
        <dbReference type="ChEBI" id="CHEBI:30616"/>
        <dbReference type="ChEBI" id="CHEBI:46858"/>
        <dbReference type="ChEBI" id="CHEBI:61978"/>
        <dbReference type="ChEBI" id="CHEBI:456216"/>
        <dbReference type="EC" id="2.7.10.2"/>
    </reaction>
</comment>
<dbReference type="GO" id="GO:0005524">
    <property type="term" value="F:ATP binding"/>
    <property type="evidence" value="ECO:0007669"/>
    <property type="project" value="UniProtKB-UniRule"/>
</dbReference>
<dbReference type="PROSITE" id="PS50001">
    <property type="entry name" value="SH2"/>
    <property type="match status" value="1"/>
</dbReference>
<dbReference type="PROSITE" id="PS50011">
    <property type="entry name" value="PROTEIN_KINASE_DOM"/>
    <property type="match status" value="1"/>
</dbReference>
<evidence type="ECO:0000256" key="3">
    <source>
        <dbReference type="ARBA" id="ARBA00022777"/>
    </source>
</evidence>
<evidence type="ECO:0000256" key="1">
    <source>
        <dbReference type="ARBA" id="ARBA00022679"/>
    </source>
</evidence>
<evidence type="ECO:0000256" key="7">
    <source>
        <dbReference type="PROSITE-ProRule" id="PRU00191"/>
    </source>
</evidence>
<dbReference type="SUPFAM" id="SSF55550">
    <property type="entry name" value="SH2 domain"/>
    <property type="match status" value="1"/>
</dbReference>
<dbReference type="SMART" id="SM00219">
    <property type="entry name" value="TyrKc"/>
    <property type="match status" value="1"/>
</dbReference>
<protein>
    <recommendedName>
        <fullName evidence="9">Tyrosine-protein kinase</fullName>
        <ecNumber evidence="9">2.7.10.2</ecNumber>
    </recommendedName>
</protein>
<organism evidence="13 14">
    <name type="scientific">Steinernema hermaphroditum</name>
    <dbReference type="NCBI Taxonomy" id="289476"/>
    <lineage>
        <taxon>Eukaryota</taxon>
        <taxon>Metazoa</taxon>
        <taxon>Ecdysozoa</taxon>
        <taxon>Nematoda</taxon>
        <taxon>Chromadorea</taxon>
        <taxon>Rhabditida</taxon>
        <taxon>Tylenchina</taxon>
        <taxon>Panagrolaimomorpha</taxon>
        <taxon>Strongyloidoidea</taxon>
        <taxon>Steinernematidae</taxon>
        <taxon>Steinernema</taxon>
    </lineage>
</organism>
<dbReference type="EC" id="2.7.10.2" evidence="9"/>
<dbReference type="Gene3D" id="3.30.505.10">
    <property type="entry name" value="SH2 domain"/>
    <property type="match status" value="1"/>
</dbReference>
<keyword evidence="1 9" id="KW-0808">Transferase</keyword>
<name>A0AA39M0C9_9BILA</name>
<dbReference type="Gene3D" id="1.10.510.10">
    <property type="entry name" value="Transferase(Phosphotransferase) domain 1"/>
    <property type="match status" value="1"/>
</dbReference>
<dbReference type="PROSITE" id="PS00107">
    <property type="entry name" value="PROTEIN_KINASE_ATP"/>
    <property type="match status" value="1"/>
</dbReference>
<comment type="caution">
    <text evidence="13">The sequence shown here is derived from an EMBL/GenBank/DDBJ whole genome shotgun (WGS) entry which is preliminary data.</text>
</comment>
<dbReference type="InterPro" id="IPR036860">
    <property type="entry name" value="SH2_dom_sf"/>
</dbReference>
<keyword evidence="2 8" id="KW-0547">Nucleotide-binding</keyword>
<evidence type="ECO:0000259" key="11">
    <source>
        <dbReference type="PROSITE" id="PS50001"/>
    </source>
</evidence>
<accession>A0AA39M0C9</accession>
<feature type="compositionally biased region" description="Basic and acidic residues" evidence="10">
    <location>
        <begin position="575"/>
        <end position="589"/>
    </location>
</feature>
<dbReference type="SUPFAM" id="SSF56112">
    <property type="entry name" value="Protein kinase-like (PK-like)"/>
    <property type="match status" value="1"/>
</dbReference>
<feature type="binding site" evidence="8">
    <location>
        <position position="153"/>
    </location>
    <ligand>
        <name>ATP</name>
        <dbReference type="ChEBI" id="CHEBI:30616"/>
    </ligand>
</feature>
<feature type="compositionally biased region" description="Acidic residues" evidence="10">
    <location>
        <begin position="494"/>
        <end position="506"/>
    </location>
</feature>
<dbReference type="InterPro" id="IPR008266">
    <property type="entry name" value="Tyr_kinase_AS"/>
</dbReference>
<keyword evidence="14" id="KW-1185">Reference proteome</keyword>
<dbReference type="InterPro" id="IPR011009">
    <property type="entry name" value="Kinase-like_dom_sf"/>
</dbReference>
<dbReference type="CDD" id="cd00192">
    <property type="entry name" value="PTKc"/>
    <property type="match status" value="1"/>
</dbReference>
<dbReference type="Pfam" id="PF07714">
    <property type="entry name" value="PK_Tyr_Ser-Thr"/>
    <property type="match status" value="1"/>
</dbReference>
<feature type="region of interest" description="Disordered" evidence="10">
    <location>
        <begin position="446"/>
        <end position="549"/>
    </location>
</feature>
<dbReference type="InterPro" id="IPR017441">
    <property type="entry name" value="Protein_kinase_ATP_BS"/>
</dbReference>
<evidence type="ECO:0000256" key="4">
    <source>
        <dbReference type="ARBA" id="ARBA00022840"/>
    </source>
</evidence>
<evidence type="ECO:0000256" key="5">
    <source>
        <dbReference type="ARBA" id="ARBA00023137"/>
    </source>
</evidence>
<keyword evidence="3 9" id="KW-0418">Kinase</keyword>
<dbReference type="AlphaFoldDB" id="A0AA39M0C9"/>
<sequence length="589" mass="67061">MSSKKLERQSWYFGFLSRREVFRHLVQVGDWCVRTTVTKGHEESILVVYSEEKRQREFNLKFYKNGDQQGYGFAKLPRTVLFPTIVELIEYFKQQTVLPKGYKLLNAASRPEMMLHEEQIELEKKKLGQGNYAEVLKGLFIDKEGKKISVAIKQSKTDFLKDVATMERDERKTTLRKIKVLIEQMTTEARLLRGVNHDNVVKIYGIACDKLPIQVVVELCPGGSLLDHIQSMKKKIAAEELNIFLLEIARGLRFLQLSKVLHRDIAARNCLIGSRGQVVISDFGLSKSYEELNEDDDGVQMAIPWMAPETLSRTPRFSVKSDVYSFGVVVHELYTFGTKPWPELDVDAIIAVVRQGKKMKPPENMAENVQNLMYDCWSRKPSERPDFVVVVRRLHLILEEGEIPEPAARSIANIQNIQLVPFNLNDETDLEIVEYTCASEDCEDDLSSRRRRCRNSDKNGDSSGSLRRRKSDHRHYMKGSVRYGAGPASQNNETDQDMSKEDEECESSNVNNKRGSRRRTRKSDGSFRGATSVGRGVGVQKRQTTGSLPRRLVAGGLSVTSVIGNIKCTRKTASNKHDPKPARKTVERK</sequence>
<proteinExistence type="inferred from homology"/>
<evidence type="ECO:0000313" key="13">
    <source>
        <dbReference type="EMBL" id="KAK0416192.1"/>
    </source>
</evidence>
<dbReference type="SMART" id="SM00252">
    <property type="entry name" value="SH2"/>
    <property type="match status" value="1"/>
</dbReference>
<feature type="domain" description="SH2" evidence="11">
    <location>
        <begin position="11"/>
        <end position="108"/>
    </location>
</feature>
<dbReference type="InterPro" id="IPR000980">
    <property type="entry name" value="SH2"/>
</dbReference>
<dbReference type="PRINTS" id="PR00109">
    <property type="entry name" value="TYRKINASE"/>
</dbReference>
<feature type="compositionally biased region" description="Basic residues" evidence="10">
    <location>
        <begin position="466"/>
        <end position="477"/>
    </location>
</feature>
<dbReference type="PROSITE" id="PS00109">
    <property type="entry name" value="PROTEIN_KINASE_TYR"/>
    <property type="match status" value="1"/>
</dbReference>
<dbReference type="EMBL" id="JAUCMV010000002">
    <property type="protein sequence ID" value="KAK0416192.1"/>
    <property type="molecule type" value="Genomic_DNA"/>
</dbReference>
<comment type="similarity">
    <text evidence="9">Belongs to the protein kinase superfamily. Tyr protein kinase family.</text>
</comment>
<dbReference type="InterPro" id="IPR000719">
    <property type="entry name" value="Prot_kinase_dom"/>
</dbReference>
<evidence type="ECO:0000313" key="14">
    <source>
        <dbReference type="Proteomes" id="UP001175271"/>
    </source>
</evidence>
<evidence type="ECO:0000256" key="2">
    <source>
        <dbReference type="ARBA" id="ARBA00022741"/>
    </source>
</evidence>
<dbReference type="InterPro" id="IPR001245">
    <property type="entry name" value="Ser-Thr/Tyr_kinase_cat_dom"/>
</dbReference>